<dbReference type="Proteomes" id="UP000644507">
    <property type="component" value="Unassembled WGS sequence"/>
</dbReference>
<dbReference type="AlphaFoldDB" id="A0A918WER4"/>
<dbReference type="EMBL" id="BMXI01000002">
    <property type="protein sequence ID" value="GHC44330.1"/>
    <property type="molecule type" value="Genomic_DNA"/>
</dbReference>
<reference evidence="1" key="1">
    <citation type="journal article" date="2014" name="Int. J. Syst. Evol. Microbiol.">
        <title>Complete genome sequence of Corynebacterium casei LMG S-19264T (=DSM 44701T), isolated from a smear-ripened cheese.</title>
        <authorList>
            <consortium name="US DOE Joint Genome Institute (JGI-PGF)"/>
            <person name="Walter F."/>
            <person name="Albersmeier A."/>
            <person name="Kalinowski J."/>
            <person name="Ruckert C."/>
        </authorList>
    </citation>
    <scope>NUCLEOTIDE SEQUENCE</scope>
    <source>
        <strain evidence="1">KCTC 12988</strain>
    </source>
</reference>
<evidence type="ECO:0000313" key="2">
    <source>
        <dbReference type="Proteomes" id="UP000644507"/>
    </source>
</evidence>
<organism evidence="1 2">
    <name type="scientific">Roseibacillus persicicus</name>
    <dbReference type="NCBI Taxonomy" id="454148"/>
    <lineage>
        <taxon>Bacteria</taxon>
        <taxon>Pseudomonadati</taxon>
        <taxon>Verrucomicrobiota</taxon>
        <taxon>Verrucomicrobiia</taxon>
        <taxon>Verrucomicrobiales</taxon>
        <taxon>Verrucomicrobiaceae</taxon>
        <taxon>Roseibacillus</taxon>
    </lineage>
</organism>
<keyword evidence="2" id="KW-1185">Reference proteome</keyword>
<proteinExistence type="predicted"/>
<sequence length="285" mass="30907">MKTTAPLFFIASATVVFGHHGQDFLVTLDTATPHPWQLFSTSGFDYSKQGSEEEISLLQGFTLGLPGGFTAGASYRIGDEGSGQWASESITPTLQWNGAKLEWGEHSSLSLGFALGWEIPTRGTSSNHSHGGDLALQDCSSLIGIPALYQACLLANEERLNHSHDEDGHSHDGIHRHGESHGFLRLIAELELGERDKIASNLIAVFPEDGDPAFGYALAYRHRFNELFSAGLEATGDFDSNGEHLLYLTSTFYPNDSFSITLGTATGLTPDSADLSVQSLLTWRF</sequence>
<dbReference type="RefSeq" id="WP_189567387.1">
    <property type="nucleotide sequence ID" value="NZ_BMXI01000002.1"/>
</dbReference>
<evidence type="ECO:0000313" key="1">
    <source>
        <dbReference type="EMBL" id="GHC44330.1"/>
    </source>
</evidence>
<gene>
    <name evidence="1" type="ORF">GCM10007100_07000</name>
</gene>
<comment type="caution">
    <text evidence="1">The sequence shown here is derived from an EMBL/GenBank/DDBJ whole genome shotgun (WGS) entry which is preliminary data.</text>
</comment>
<protein>
    <submittedName>
        <fullName evidence="1">Uncharacterized protein</fullName>
    </submittedName>
</protein>
<reference evidence="1" key="2">
    <citation type="submission" date="2020-09" db="EMBL/GenBank/DDBJ databases">
        <authorList>
            <person name="Sun Q."/>
            <person name="Kim S."/>
        </authorList>
    </citation>
    <scope>NUCLEOTIDE SEQUENCE</scope>
    <source>
        <strain evidence="1">KCTC 12988</strain>
    </source>
</reference>
<accession>A0A918WER4</accession>
<name>A0A918WER4_9BACT</name>